<protein>
    <submittedName>
        <fullName evidence="2">Uncharacterized protein</fullName>
    </submittedName>
</protein>
<name>A0A1A9Z4C9_GLOPL</name>
<dbReference type="Proteomes" id="UP000092445">
    <property type="component" value="Unassembled WGS sequence"/>
</dbReference>
<reference evidence="2" key="2">
    <citation type="submission" date="2020-05" db="UniProtKB">
        <authorList>
            <consortium name="EnsemblMetazoa"/>
        </authorList>
    </citation>
    <scope>IDENTIFICATION</scope>
    <source>
        <strain evidence="2">IAEA</strain>
    </source>
</reference>
<reference evidence="3" key="1">
    <citation type="submission" date="2014-03" db="EMBL/GenBank/DDBJ databases">
        <authorList>
            <person name="Aksoy S."/>
            <person name="Warren W."/>
            <person name="Wilson R.K."/>
        </authorList>
    </citation>
    <scope>NUCLEOTIDE SEQUENCE [LARGE SCALE GENOMIC DNA]</scope>
    <source>
        <strain evidence="3">IAEA</strain>
    </source>
</reference>
<dbReference type="EnsemblMetazoa" id="GPAI003486-RA">
    <property type="protein sequence ID" value="GPAI003486-PA"/>
    <property type="gene ID" value="GPAI003486"/>
</dbReference>
<organism evidence="2 3">
    <name type="scientific">Glossina pallidipes</name>
    <name type="common">Tsetse fly</name>
    <dbReference type="NCBI Taxonomy" id="7398"/>
    <lineage>
        <taxon>Eukaryota</taxon>
        <taxon>Metazoa</taxon>
        <taxon>Ecdysozoa</taxon>
        <taxon>Arthropoda</taxon>
        <taxon>Hexapoda</taxon>
        <taxon>Insecta</taxon>
        <taxon>Pterygota</taxon>
        <taxon>Neoptera</taxon>
        <taxon>Endopterygota</taxon>
        <taxon>Diptera</taxon>
        <taxon>Brachycera</taxon>
        <taxon>Muscomorpha</taxon>
        <taxon>Hippoboscoidea</taxon>
        <taxon>Glossinidae</taxon>
        <taxon>Glossina</taxon>
    </lineage>
</organism>
<dbReference type="VEuPathDB" id="VectorBase:GPAI003486"/>
<proteinExistence type="predicted"/>
<evidence type="ECO:0000313" key="3">
    <source>
        <dbReference type="Proteomes" id="UP000092445"/>
    </source>
</evidence>
<dbReference type="AlphaFoldDB" id="A0A1A9Z4C9"/>
<evidence type="ECO:0000256" key="1">
    <source>
        <dbReference type="SAM" id="MobiDB-lite"/>
    </source>
</evidence>
<accession>A0A1A9Z4C9</accession>
<sequence>MPDVLRKSFKMFSELLLIVSPIETYVGSNNTNNLMFKVQKCYKRIAKKKHHHHHHHHHRDDHDHDRQLPVDDCEWRPSYVIISVARSKQKKYNFVFFSLQTNVYHAADEQQSNSGLLQVAG</sequence>
<keyword evidence="3" id="KW-1185">Reference proteome</keyword>
<feature type="compositionally biased region" description="Basic residues" evidence="1">
    <location>
        <begin position="47"/>
        <end position="59"/>
    </location>
</feature>
<feature type="region of interest" description="Disordered" evidence="1">
    <location>
        <begin position="47"/>
        <end position="67"/>
    </location>
</feature>
<evidence type="ECO:0000313" key="2">
    <source>
        <dbReference type="EnsemblMetazoa" id="GPAI003486-PA"/>
    </source>
</evidence>